<evidence type="ECO:0000313" key="1">
    <source>
        <dbReference type="EMBL" id="TNM25698.1"/>
    </source>
</evidence>
<name>A0A5C4UQG3_9ACTN</name>
<organism evidence="1 2">
    <name type="scientific">Streptomyces sedi</name>
    <dbReference type="NCBI Taxonomy" id="555059"/>
    <lineage>
        <taxon>Bacteria</taxon>
        <taxon>Bacillati</taxon>
        <taxon>Actinomycetota</taxon>
        <taxon>Actinomycetes</taxon>
        <taxon>Kitasatosporales</taxon>
        <taxon>Streptomycetaceae</taxon>
        <taxon>Streptomyces</taxon>
    </lineage>
</organism>
<dbReference type="EMBL" id="VDGT01000029">
    <property type="protein sequence ID" value="TNM25698.1"/>
    <property type="molecule type" value="Genomic_DNA"/>
</dbReference>
<evidence type="ECO:0000313" key="2">
    <source>
        <dbReference type="Proteomes" id="UP000311713"/>
    </source>
</evidence>
<dbReference type="RefSeq" id="WP_139649712.1">
    <property type="nucleotide sequence ID" value="NZ_BAAAZS010000167.1"/>
</dbReference>
<protein>
    <submittedName>
        <fullName evidence="1">Uncharacterized protein</fullName>
    </submittedName>
</protein>
<dbReference type="Proteomes" id="UP000311713">
    <property type="component" value="Unassembled WGS sequence"/>
</dbReference>
<sequence length="154" mass="16925">MIQSPKPTKDYALSMQFPAPGRVIDIEVRLKAQRVLKAMSTDALRVWEEAMEEVKEDALGEGVVLSTQVFKGKFDPDDEVWLGPRELNLDRYMCEEGVGVLTMIEYAIAGTVTRCEVTTCRQFGEVVHRMVIGEIVVGGTPTSATPPGLPRGAV</sequence>
<proteinExistence type="predicted"/>
<keyword evidence="2" id="KW-1185">Reference proteome</keyword>
<accession>A0A5C4UQG3</accession>
<dbReference type="AlphaFoldDB" id="A0A5C4UQG3"/>
<comment type="caution">
    <text evidence="1">The sequence shown here is derived from an EMBL/GenBank/DDBJ whole genome shotgun (WGS) entry which is preliminary data.</text>
</comment>
<reference evidence="1 2" key="1">
    <citation type="submission" date="2019-06" db="EMBL/GenBank/DDBJ databases">
        <title>Draft genome of Streptomyces sedi sp. JCM16909.</title>
        <authorList>
            <person name="Klykleung N."/>
            <person name="Tanasupawat S."/>
            <person name="Kudo T."/>
            <person name="Yuki M."/>
            <person name="Ohkuma M."/>
        </authorList>
    </citation>
    <scope>NUCLEOTIDE SEQUENCE [LARGE SCALE GENOMIC DNA]</scope>
    <source>
        <strain evidence="1 2">JCM 16909</strain>
    </source>
</reference>
<dbReference type="OrthoDB" id="4192897at2"/>
<gene>
    <name evidence="1" type="ORF">FH715_26345</name>
</gene>